<feature type="binding site" evidence="3">
    <location>
        <position position="88"/>
    </location>
    <ligand>
        <name>Cu cation</name>
        <dbReference type="ChEBI" id="CHEBI:23378"/>
    </ligand>
</feature>
<feature type="binding site" evidence="3">
    <location>
        <position position="189"/>
    </location>
    <ligand>
        <name>Cu cation</name>
        <dbReference type="ChEBI" id="CHEBI:23378"/>
    </ligand>
</feature>
<evidence type="ECO:0000256" key="4">
    <source>
        <dbReference type="PIRSR" id="PIRSR603782-2"/>
    </source>
</evidence>
<dbReference type="Proteomes" id="UP001595898">
    <property type="component" value="Unassembled WGS sequence"/>
</dbReference>
<evidence type="ECO:0000256" key="3">
    <source>
        <dbReference type="PIRSR" id="PIRSR603782-1"/>
    </source>
</evidence>
<comment type="caution">
    <text evidence="6">The sequence shown here is derived from an EMBL/GenBank/DDBJ whole genome shotgun (WGS) entry which is preliminary data.</text>
</comment>
<evidence type="ECO:0000259" key="5">
    <source>
        <dbReference type="PROSITE" id="PS51352"/>
    </source>
</evidence>
<evidence type="ECO:0000313" key="6">
    <source>
        <dbReference type="EMBL" id="MFC4541352.1"/>
    </source>
</evidence>
<feature type="domain" description="Thioredoxin" evidence="5">
    <location>
        <begin position="48"/>
        <end position="226"/>
    </location>
</feature>
<accession>A0ABD5PL88</accession>
<feature type="binding site" evidence="3">
    <location>
        <position position="93"/>
    </location>
    <ligand>
        <name>Cu cation</name>
        <dbReference type="ChEBI" id="CHEBI:23378"/>
    </ligand>
</feature>
<dbReference type="SUPFAM" id="SSF52833">
    <property type="entry name" value="Thioredoxin-like"/>
    <property type="match status" value="1"/>
</dbReference>
<sequence length="227" mass="25089">MNRRHYLRSAAVSSVGAVAGCLGSLPGFDDGNTVLDAPERDLSEATHPSYGDDLPAVSVPDPLRDEEISTAQFEGDRTVLLTFFYTNCPDGVCPALLLRLRRAQEVAAEQGFGDGVAFLAMTFDPERDTPDVLRTYADQQGVDLEAGNWHFLRPETYEAAKDIVGDEFGLPLEKRPAEDYENLEYMFPHYAYIFLVNDRGLVERVYPDGATIDVARVVDDFETVATA</sequence>
<evidence type="ECO:0000256" key="2">
    <source>
        <dbReference type="ARBA" id="ARBA00023008"/>
    </source>
</evidence>
<dbReference type="RefSeq" id="WP_250139487.1">
    <property type="nucleotide sequence ID" value="NZ_JALIQP010000001.1"/>
</dbReference>
<proteinExistence type="inferred from homology"/>
<dbReference type="Gene3D" id="3.40.30.10">
    <property type="entry name" value="Glutaredoxin"/>
    <property type="match status" value="1"/>
</dbReference>
<dbReference type="CDD" id="cd02968">
    <property type="entry name" value="SCO"/>
    <property type="match status" value="1"/>
</dbReference>
<keyword evidence="3" id="KW-0479">Metal-binding</keyword>
<dbReference type="PROSITE" id="PS51257">
    <property type="entry name" value="PROKAR_LIPOPROTEIN"/>
    <property type="match status" value="1"/>
</dbReference>
<dbReference type="AlphaFoldDB" id="A0ABD5PL88"/>
<keyword evidence="7" id="KW-1185">Reference proteome</keyword>
<dbReference type="PANTHER" id="PTHR12151:SF25">
    <property type="entry name" value="LINALOOL DEHYDRATASE_ISOMERASE DOMAIN-CONTAINING PROTEIN"/>
    <property type="match status" value="1"/>
</dbReference>
<gene>
    <name evidence="6" type="ORF">ACFO5R_05365</name>
</gene>
<dbReference type="InterPro" id="IPR013766">
    <property type="entry name" value="Thioredoxin_domain"/>
</dbReference>
<organism evidence="6 7">
    <name type="scientific">Halosolutus amylolyticus</name>
    <dbReference type="NCBI Taxonomy" id="2932267"/>
    <lineage>
        <taxon>Archaea</taxon>
        <taxon>Methanobacteriati</taxon>
        <taxon>Methanobacteriota</taxon>
        <taxon>Stenosarchaea group</taxon>
        <taxon>Halobacteria</taxon>
        <taxon>Halobacteriales</taxon>
        <taxon>Natrialbaceae</taxon>
        <taxon>Halosolutus</taxon>
    </lineage>
</organism>
<comment type="similarity">
    <text evidence="1">Belongs to the SCO1/2 family.</text>
</comment>
<dbReference type="PROSITE" id="PS51352">
    <property type="entry name" value="THIOREDOXIN_2"/>
    <property type="match status" value="1"/>
</dbReference>
<evidence type="ECO:0000313" key="7">
    <source>
        <dbReference type="Proteomes" id="UP001595898"/>
    </source>
</evidence>
<keyword evidence="2 3" id="KW-0186">Copper</keyword>
<reference evidence="6 7" key="1">
    <citation type="journal article" date="2019" name="Int. J. Syst. Evol. Microbiol.">
        <title>The Global Catalogue of Microorganisms (GCM) 10K type strain sequencing project: providing services to taxonomists for standard genome sequencing and annotation.</title>
        <authorList>
            <consortium name="The Broad Institute Genomics Platform"/>
            <consortium name="The Broad Institute Genome Sequencing Center for Infectious Disease"/>
            <person name="Wu L."/>
            <person name="Ma J."/>
        </authorList>
    </citation>
    <scope>NUCLEOTIDE SEQUENCE [LARGE SCALE GENOMIC DNA]</scope>
    <source>
        <strain evidence="6 7">WLHS5</strain>
    </source>
</reference>
<evidence type="ECO:0000256" key="1">
    <source>
        <dbReference type="ARBA" id="ARBA00010996"/>
    </source>
</evidence>
<dbReference type="EMBL" id="JBHSFA010000002">
    <property type="protein sequence ID" value="MFC4541352.1"/>
    <property type="molecule type" value="Genomic_DNA"/>
</dbReference>
<feature type="disulfide bond" description="Redox-active" evidence="4">
    <location>
        <begin position="88"/>
        <end position="93"/>
    </location>
</feature>
<dbReference type="InterPro" id="IPR003782">
    <property type="entry name" value="SCO1/SenC"/>
</dbReference>
<dbReference type="PANTHER" id="PTHR12151">
    <property type="entry name" value="ELECTRON TRANSPORT PROTIN SCO1/SENC FAMILY MEMBER"/>
    <property type="match status" value="1"/>
</dbReference>
<keyword evidence="4" id="KW-1015">Disulfide bond</keyword>
<protein>
    <submittedName>
        <fullName evidence="6">SCO family protein</fullName>
    </submittedName>
</protein>
<dbReference type="Pfam" id="PF02630">
    <property type="entry name" value="SCO1-SenC"/>
    <property type="match status" value="1"/>
</dbReference>
<name>A0ABD5PL88_9EURY</name>
<dbReference type="InterPro" id="IPR036249">
    <property type="entry name" value="Thioredoxin-like_sf"/>
</dbReference>